<evidence type="ECO:0000256" key="2">
    <source>
        <dbReference type="ARBA" id="ARBA00022448"/>
    </source>
</evidence>
<comment type="subcellular location">
    <subcellularLocation>
        <location evidence="1 11">Membrane</location>
        <topology evidence="1 11">Multi-pass membrane protein</topology>
    </subcellularLocation>
</comment>
<evidence type="ECO:0000256" key="1">
    <source>
        <dbReference type="ARBA" id="ARBA00004141"/>
    </source>
</evidence>
<keyword evidence="7 12" id="KW-1133">Transmembrane helix</keyword>
<organism evidence="15 16">
    <name type="scientific">Rhodnius prolixus</name>
    <name type="common">Triatomid bug</name>
    <dbReference type="NCBI Taxonomy" id="13249"/>
    <lineage>
        <taxon>Eukaryota</taxon>
        <taxon>Metazoa</taxon>
        <taxon>Ecdysozoa</taxon>
        <taxon>Arthropoda</taxon>
        <taxon>Hexapoda</taxon>
        <taxon>Insecta</taxon>
        <taxon>Pterygota</taxon>
        <taxon>Neoptera</taxon>
        <taxon>Paraneoptera</taxon>
        <taxon>Hemiptera</taxon>
        <taxon>Heteroptera</taxon>
        <taxon>Panheteroptera</taxon>
        <taxon>Cimicomorpha</taxon>
        <taxon>Reduviidae</taxon>
        <taxon>Triatominae</taxon>
        <taxon>Rhodnius</taxon>
    </lineage>
</organism>
<dbReference type="InterPro" id="IPR016449">
    <property type="entry name" value="K_chnl_inward-rec_Kir"/>
</dbReference>
<evidence type="ECO:0000256" key="5">
    <source>
        <dbReference type="ARBA" id="ARBA00022882"/>
    </source>
</evidence>
<keyword evidence="4 11" id="KW-0812">Transmembrane</keyword>
<dbReference type="EnsemblMetazoa" id="RPRC011774-RA">
    <property type="protein sequence ID" value="RPRC011774-PA"/>
    <property type="gene ID" value="RPRC011774"/>
</dbReference>
<dbReference type="AlphaFoldDB" id="T1I655"/>
<dbReference type="EMBL" id="ACPB03000755">
    <property type="status" value="NOT_ANNOTATED_CDS"/>
    <property type="molecule type" value="Genomic_DNA"/>
</dbReference>
<feature type="transmembrane region" description="Helical" evidence="12">
    <location>
        <begin position="87"/>
        <end position="110"/>
    </location>
</feature>
<keyword evidence="16" id="KW-1185">Reference proteome</keyword>
<feature type="transmembrane region" description="Helical" evidence="12">
    <location>
        <begin position="164"/>
        <end position="188"/>
    </location>
</feature>
<keyword evidence="8 11" id="KW-0406">Ion transport</keyword>
<evidence type="ECO:0000256" key="8">
    <source>
        <dbReference type="ARBA" id="ARBA00023065"/>
    </source>
</evidence>
<evidence type="ECO:0000313" key="15">
    <source>
        <dbReference type="EnsemblMetazoa" id="RPRC011774-PA"/>
    </source>
</evidence>
<evidence type="ECO:0000256" key="11">
    <source>
        <dbReference type="RuleBase" id="RU003822"/>
    </source>
</evidence>
<keyword evidence="5 11" id="KW-0851">Voltage-gated channel</keyword>
<dbReference type="InterPro" id="IPR013518">
    <property type="entry name" value="K_chnl_inward-rec_Kir_cyto"/>
</dbReference>
<protein>
    <submittedName>
        <fullName evidence="15">Uncharacterized protein</fullName>
    </submittedName>
</protein>
<proteinExistence type="inferred from homology"/>
<dbReference type="RefSeq" id="XP_073975821.1">
    <property type="nucleotide sequence ID" value="XM_074119720.1"/>
</dbReference>
<dbReference type="PRINTS" id="PR01320">
    <property type="entry name" value="KIRCHANNEL"/>
</dbReference>
<dbReference type="Pfam" id="PF17655">
    <property type="entry name" value="IRK_C"/>
    <property type="match status" value="1"/>
</dbReference>
<keyword evidence="3 11" id="KW-0633">Potassium transport</keyword>
<dbReference type="GO" id="GO:0005242">
    <property type="term" value="F:inward rectifier potassium channel activity"/>
    <property type="evidence" value="ECO:0007669"/>
    <property type="project" value="InterPro"/>
</dbReference>
<evidence type="ECO:0000256" key="6">
    <source>
        <dbReference type="ARBA" id="ARBA00022958"/>
    </source>
</evidence>
<dbReference type="InterPro" id="IPR041647">
    <property type="entry name" value="IRK_C"/>
</dbReference>
<dbReference type="InterPro" id="IPR040445">
    <property type="entry name" value="Kir_TM"/>
</dbReference>
<dbReference type="Pfam" id="PF01007">
    <property type="entry name" value="IRK"/>
    <property type="match status" value="1"/>
</dbReference>
<evidence type="ECO:0000256" key="3">
    <source>
        <dbReference type="ARBA" id="ARBA00022538"/>
    </source>
</evidence>
<dbReference type="VEuPathDB" id="VectorBase:RPRC011774"/>
<dbReference type="RefSeq" id="XP_073975823.1">
    <property type="nucleotide sequence ID" value="XM_074119722.1"/>
</dbReference>
<feature type="domain" description="Inward rectifier potassium channel C-terminal" evidence="14">
    <location>
        <begin position="200"/>
        <end position="369"/>
    </location>
</feature>
<dbReference type="Proteomes" id="UP000015103">
    <property type="component" value="Unassembled WGS sequence"/>
</dbReference>
<keyword evidence="2 11" id="KW-0813">Transport</keyword>
<dbReference type="RefSeq" id="XP_073975820.1">
    <property type="nucleotide sequence ID" value="XM_074119719.1"/>
</dbReference>
<dbReference type="InterPro" id="IPR014756">
    <property type="entry name" value="Ig_E-set"/>
</dbReference>
<keyword evidence="10 11" id="KW-0407">Ion channel</keyword>
<dbReference type="STRING" id="13249.T1I655"/>
<dbReference type="GO" id="GO:0034765">
    <property type="term" value="P:regulation of monoatomic ion transmembrane transport"/>
    <property type="evidence" value="ECO:0007669"/>
    <property type="project" value="TreeGrafter"/>
</dbReference>
<dbReference type="InParanoid" id="T1I655"/>
<reference evidence="15" key="1">
    <citation type="submission" date="2015-05" db="UniProtKB">
        <authorList>
            <consortium name="EnsemblMetazoa"/>
        </authorList>
    </citation>
    <scope>IDENTIFICATION</scope>
</reference>
<dbReference type="RefSeq" id="XP_073975822.1">
    <property type="nucleotide sequence ID" value="XM_074119721.1"/>
</dbReference>
<evidence type="ECO:0000259" key="13">
    <source>
        <dbReference type="Pfam" id="PF01007"/>
    </source>
</evidence>
<dbReference type="SUPFAM" id="SSF81296">
    <property type="entry name" value="E set domains"/>
    <property type="match status" value="1"/>
</dbReference>
<dbReference type="GO" id="GO:0034702">
    <property type="term" value="C:monoatomic ion channel complex"/>
    <property type="evidence" value="ECO:0007669"/>
    <property type="project" value="UniProtKB-KW"/>
</dbReference>
<evidence type="ECO:0000256" key="4">
    <source>
        <dbReference type="ARBA" id="ARBA00022692"/>
    </source>
</evidence>
<dbReference type="eggNOG" id="KOG3827">
    <property type="taxonomic scope" value="Eukaryota"/>
</dbReference>
<dbReference type="FunFam" id="1.10.287.70:FF:000019">
    <property type="entry name" value="G protein-activated inward rectifier potassium channel 1"/>
    <property type="match status" value="1"/>
</dbReference>
<dbReference type="SUPFAM" id="SSF81324">
    <property type="entry name" value="Voltage-gated potassium channels"/>
    <property type="match status" value="1"/>
</dbReference>
<accession>T1I655</accession>
<evidence type="ECO:0000256" key="12">
    <source>
        <dbReference type="SAM" id="Phobius"/>
    </source>
</evidence>
<evidence type="ECO:0000259" key="14">
    <source>
        <dbReference type="Pfam" id="PF17655"/>
    </source>
</evidence>
<keyword evidence="6 11" id="KW-0630">Potassium</keyword>
<dbReference type="GO" id="GO:1990573">
    <property type="term" value="P:potassium ion import across plasma membrane"/>
    <property type="evidence" value="ECO:0007669"/>
    <property type="project" value="TreeGrafter"/>
</dbReference>
<dbReference type="PIRSF" id="PIRSF005465">
    <property type="entry name" value="GIRK_kir"/>
    <property type="match status" value="1"/>
</dbReference>
<evidence type="ECO:0000313" key="16">
    <source>
        <dbReference type="Proteomes" id="UP000015103"/>
    </source>
</evidence>
<dbReference type="RefSeq" id="XP_073975818.1">
    <property type="nucleotide sequence ID" value="XM_074119717.1"/>
</dbReference>
<dbReference type="GeneID" id="141449855"/>
<dbReference type="GO" id="GO:0005886">
    <property type="term" value="C:plasma membrane"/>
    <property type="evidence" value="ECO:0007669"/>
    <property type="project" value="TreeGrafter"/>
</dbReference>
<comment type="similarity">
    <text evidence="11">Belongs to the inward rectifier-type potassium channel (TC 1.A.2.1) family.</text>
</comment>
<dbReference type="HOGENOM" id="CLU_022738_3_0_1"/>
<feature type="domain" description="Potassium channel inwardly rectifying transmembrane" evidence="13">
    <location>
        <begin position="52"/>
        <end position="193"/>
    </location>
</feature>
<evidence type="ECO:0000256" key="9">
    <source>
        <dbReference type="ARBA" id="ARBA00023136"/>
    </source>
</evidence>
<evidence type="ECO:0000256" key="7">
    <source>
        <dbReference type="ARBA" id="ARBA00022989"/>
    </source>
</evidence>
<dbReference type="Gene3D" id="1.10.287.70">
    <property type="match status" value="1"/>
</dbReference>
<sequence length="403" mass="46006">MDLSKNDLRSIRSGCEEERGIDSFLEPDYKMPFLSQDIGRLPFIRNEYKRSVRKTGLCNIRKRRRAANLNHYATDMFTSLVDSRWRYILLIYSLSFVSTWFLFALLWWVIAYAHGDLDTSPYKSSGEPCVTLVDDLLSAFLFSLETQYTTGYGTRSPTDECPEAVFLLCVQGIFGMLHQSVMVGVVFAKLSRPKGRCQAIMFSEKAVICLRDGNLCLMFRLADERKSHVIDCKIHAWILQHRVSPEGEVLVNYQKKLNISVDDAGSEIFLLWPVTVVHRIDYRSPLYDLSAMDLFHSKFEIVVSLVCTAEATGQTAEARCSYTPNEILWGHRFKTLITREGDGVQVDYSQFDKTVSVDTALCSSRQLNSWSQCNSPLTPSKKFPFFNIHSDSPKIKIDIADEV</sequence>
<dbReference type="PANTHER" id="PTHR11767:SF115">
    <property type="entry name" value="INWARDLY RECTIFYING POTASSIUM CHANNEL 3, ISOFORM D"/>
    <property type="match status" value="1"/>
</dbReference>
<name>T1I655_RHOPR</name>
<dbReference type="PANTHER" id="PTHR11767">
    <property type="entry name" value="INWARD RECTIFIER POTASSIUM CHANNEL"/>
    <property type="match status" value="1"/>
</dbReference>
<evidence type="ECO:0000256" key="10">
    <source>
        <dbReference type="ARBA" id="ARBA00023303"/>
    </source>
</evidence>
<keyword evidence="9 12" id="KW-0472">Membrane</keyword>
<dbReference type="Gene3D" id="2.60.40.1400">
    <property type="entry name" value="G protein-activated inward rectifier potassium channel 1"/>
    <property type="match status" value="1"/>
</dbReference>